<dbReference type="EMBL" id="CM016554">
    <property type="protein sequence ID" value="TKW27384.1"/>
    <property type="molecule type" value="Genomic_DNA"/>
</dbReference>
<evidence type="ECO:0000313" key="3">
    <source>
        <dbReference type="Proteomes" id="UP000298652"/>
    </source>
</evidence>
<keyword evidence="3" id="KW-1185">Reference proteome</keyword>
<proteinExistence type="predicted"/>
<feature type="compositionally biased region" description="Pro residues" evidence="1">
    <location>
        <begin position="10"/>
        <end position="24"/>
    </location>
</feature>
<feature type="region of interest" description="Disordered" evidence="1">
    <location>
        <begin position="81"/>
        <end position="120"/>
    </location>
</feature>
<evidence type="ECO:0000313" key="2">
    <source>
        <dbReference type="EMBL" id="TKW27384.1"/>
    </source>
</evidence>
<organism evidence="2 3">
    <name type="scientific">Setaria viridis</name>
    <name type="common">Green bristlegrass</name>
    <name type="synonym">Setaria italica subsp. viridis</name>
    <dbReference type="NCBI Taxonomy" id="4556"/>
    <lineage>
        <taxon>Eukaryota</taxon>
        <taxon>Viridiplantae</taxon>
        <taxon>Streptophyta</taxon>
        <taxon>Embryophyta</taxon>
        <taxon>Tracheophyta</taxon>
        <taxon>Spermatophyta</taxon>
        <taxon>Magnoliopsida</taxon>
        <taxon>Liliopsida</taxon>
        <taxon>Poales</taxon>
        <taxon>Poaceae</taxon>
        <taxon>PACMAD clade</taxon>
        <taxon>Panicoideae</taxon>
        <taxon>Panicodae</taxon>
        <taxon>Paniceae</taxon>
        <taxon>Cenchrinae</taxon>
        <taxon>Setaria</taxon>
    </lineage>
</organism>
<dbReference type="Proteomes" id="UP000298652">
    <property type="component" value="Chromosome 3"/>
</dbReference>
<evidence type="ECO:0000256" key="1">
    <source>
        <dbReference type="SAM" id="MobiDB-lite"/>
    </source>
</evidence>
<name>A0A4U6VG45_SETVI</name>
<gene>
    <name evidence="2" type="ORF">SEVIR_3G253200v2</name>
</gene>
<accession>A0A4U6VG45</accession>
<dbReference type="Gramene" id="TKW27384">
    <property type="protein sequence ID" value="TKW27384"/>
    <property type="gene ID" value="SEVIR_3G253200v2"/>
</dbReference>
<dbReference type="AlphaFoldDB" id="A0A4U6VG45"/>
<protein>
    <submittedName>
        <fullName evidence="2">Uncharacterized protein</fullName>
    </submittedName>
</protein>
<feature type="compositionally biased region" description="Low complexity" evidence="1">
    <location>
        <begin position="25"/>
        <end position="40"/>
    </location>
</feature>
<feature type="compositionally biased region" description="Polar residues" evidence="1">
    <location>
        <begin position="90"/>
        <end position="103"/>
    </location>
</feature>
<feature type="region of interest" description="Disordered" evidence="1">
    <location>
        <begin position="1"/>
        <end position="60"/>
    </location>
</feature>
<sequence length="137" mass="14040">MPHPRRSSGRPPPPTSPSPPPPPTSSSTTAPARSRGCSSSPPGPPSTPSRPASASRLLEHASPVETLTSCLWGVAAFLALPPTPPEASIPSLSAQGRPSSAPSGLSPPHRTASPPPKSERALRFVMAHGAGRTPCRW</sequence>
<reference evidence="2" key="1">
    <citation type="submission" date="2019-03" db="EMBL/GenBank/DDBJ databases">
        <title>WGS assembly of Setaria viridis.</title>
        <authorList>
            <person name="Huang P."/>
            <person name="Jenkins J."/>
            <person name="Grimwood J."/>
            <person name="Barry K."/>
            <person name="Healey A."/>
            <person name="Mamidi S."/>
            <person name="Sreedasyam A."/>
            <person name="Shu S."/>
            <person name="Feldman M."/>
            <person name="Wu J."/>
            <person name="Yu Y."/>
            <person name="Chen C."/>
            <person name="Johnson J."/>
            <person name="Rokhsar D."/>
            <person name="Baxter I."/>
            <person name="Schmutz J."/>
            <person name="Brutnell T."/>
            <person name="Kellogg E."/>
        </authorList>
    </citation>
    <scope>NUCLEOTIDE SEQUENCE [LARGE SCALE GENOMIC DNA]</scope>
</reference>